<evidence type="ECO:0000313" key="2">
    <source>
        <dbReference type="EMBL" id="TDT37792.1"/>
    </source>
</evidence>
<proteinExistence type="predicted"/>
<feature type="transmembrane region" description="Helical" evidence="1">
    <location>
        <begin position="106"/>
        <end position="127"/>
    </location>
</feature>
<feature type="transmembrane region" description="Helical" evidence="1">
    <location>
        <begin position="134"/>
        <end position="153"/>
    </location>
</feature>
<evidence type="ECO:0000256" key="1">
    <source>
        <dbReference type="SAM" id="Phobius"/>
    </source>
</evidence>
<reference evidence="2 3" key="1">
    <citation type="submission" date="2019-03" db="EMBL/GenBank/DDBJ databases">
        <title>Genomic Encyclopedia of Type Strains, Phase IV (KMG-IV): sequencing the most valuable type-strain genomes for metagenomic binning, comparative biology and taxonomic classification.</title>
        <authorList>
            <person name="Goeker M."/>
        </authorList>
    </citation>
    <scope>NUCLEOTIDE SEQUENCE [LARGE SCALE GENOMIC DNA]</scope>
    <source>
        <strain evidence="2 3">DSM 15505</strain>
    </source>
</reference>
<keyword evidence="1" id="KW-1133">Transmembrane helix</keyword>
<accession>A0A4R7JIQ5</accession>
<dbReference type="InterPro" id="IPR009339">
    <property type="entry name" value="DUF998"/>
</dbReference>
<name>A0A4R7JIQ5_9GAMM</name>
<dbReference type="RefSeq" id="WP_166646093.1">
    <property type="nucleotide sequence ID" value="NZ_SOAX01000007.1"/>
</dbReference>
<dbReference type="Pfam" id="PF06197">
    <property type="entry name" value="DUF998"/>
    <property type="match status" value="1"/>
</dbReference>
<evidence type="ECO:0000313" key="3">
    <source>
        <dbReference type="Proteomes" id="UP000295830"/>
    </source>
</evidence>
<dbReference type="AlphaFoldDB" id="A0A4R7JIQ5"/>
<gene>
    <name evidence="2" type="ORF">DES49_2752</name>
</gene>
<sequence length="178" mass="19217">MTTILSVLLLIWLIPGTWILGRKTPDYYPLRQTISELGASGAEHEKVARFALFLPSGLLATLISFLFLLESHLEAAALAASVAIGYLFAAIFPVDQGAPLHGSRANFWHNLGGMVMYLGGGLSLIAAHQQAPGFTMAGVFSLVGLAGLSPYTPTRYRGWLQRLIEALFFAALISHSLF</sequence>
<dbReference type="EMBL" id="SOAX01000007">
    <property type="protein sequence ID" value="TDT37792.1"/>
    <property type="molecule type" value="Genomic_DNA"/>
</dbReference>
<organism evidence="2 3">
    <name type="scientific">Halospina denitrificans</name>
    <dbReference type="NCBI Taxonomy" id="332522"/>
    <lineage>
        <taxon>Bacteria</taxon>
        <taxon>Pseudomonadati</taxon>
        <taxon>Pseudomonadota</taxon>
        <taxon>Gammaproteobacteria</taxon>
        <taxon>Halospina</taxon>
    </lineage>
</organism>
<protein>
    <submittedName>
        <fullName evidence="2">Uncharacterized protein DUF998</fullName>
    </submittedName>
</protein>
<dbReference type="Proteomes" id="UP000295830">
    <property type="component" value="Unassembled WGS sequence"/>
</dbReference>
<feature type="transmembrane region" description="Helical" evidence="1">
    <location>
        <begin position="76"/>
        <end position="94"/>
    </location>
</feature>
<feature type="transmembrane region" description="Helical" evidence="1">
    <location>
        <begin position="50"/>
        <end position="69"/>
    </location>
</feature>
<comment type="caution">
    <text evidence="2">The sequence shown here is derived from an EMBL/GenBank/DDBJ whole genome shotgun (WGS) entry which is preliminary data.</text>
</comment>
<keyword evidence="1" id="KW-0472">Membrane</keyword>
<keyword evidence="1" id="KW-0812">Transmembrane</keyword>
<keyword evidence="3" id="KW-1185">Reference proteome</keyword>